<evidence type="ECO:0000256" key="3">
    <source>
        <dbReference type="ARBA" id="ARBA00022676"/>
    </source>
</evidence>
<feature type="transmembrane region" description="Helical" evidence="9">
    <location>
        <begin position="400"/>
        <end position="418"/>
    </location>
</feature>
<feature type="transmembrane region" description="Helical" evidence="9">
    <location>
        <begin position="515"/>
        <end position="535"/>
    </location>
</feature>
<keyword evidence="7 9" id="KW-0472">Membrane</keyword>
<dbReference type="GO" id="GO:0009103">
    <property type="term" value="P:lipopolysaccharide biosynthetic process"/>
    <property type="evidence" value="ECO:0007669"/>
    <property type="project" value="UniProtKB-ARBA"/>
</dbReference>
<feature type="transmembrane region" description="Helical" evidence="9">
    <location>
        <begin position="370"/>
        <end position="388"/>
    </location>
</feature>
<evidence type="ECO:0000259" key="10">
    <source>
        <dbReference type="Pfam" id="PF13231"/>
    </source>
</evidence>
<comment type="caution">
    <text evidence="12">The sequence shown here is derived from an EMBL/GenBank/DDBJ whole genome shotgun (WGS) entry which is preliminary data.</text>
</comment>
<gene>
    <name evidence="12" type="ORF">HNR31_001927</name>
</gene>
<feature type="transmembrane region" description="Helical" evidence="9">
    <location>
        <begin position="184"/>
        <end position="202"/>
    </location>
</feature>
<evidence type="ECO:0000259" key="11">
    <source>
        <dbReference type="Pfam" id="PF24878"/>
    </source>
</evidence>
<dbReference type="PANTHER" id="PTHR33908:SF3">
    <property type="entry name" value="UNDECAPRENYL PHOSPHATE-ALPHA-4-AMINO-4-DEOXY-L-ARABINOSE ARABINOSYL TRANSFERASE"/>
    <property type="match status" value="1"/>
</dbReference>
<dbReference type="GO" id="GO:0005886">
    <property type="term" value="C:plasma membrane"/>
    <property type="evidence" value="ECO:0007669"/>
    <property type="project" value="UniProtKB-SubCell"/>
</dbReference>
<feature type="transmembrane region" description="Helical" evidence="9">
    <location>
        <begin position="138"/>
        <end position="154"/>
    </location>
</feature>
<evidence type="ECO:0000256" key="5">
    <source>
        <dbReference type="ARBA" id="ARBA00022692"/>
    </source>
</evidence>
<accession>A0A7W0C0D4</accession>
<evidence type="ECO:0000256" key="4">
    <source>
        <dbReference type="ARBA" id="ARBA00022679"/>
    </source>
</evidence>
<keyword evidence="4 12" id="KW-0808">Transferase</keyword>
<dbReference type="AlphaFoldDB" id="A0A7W0C0D4"/>
<feature type="transmembrane region" description="Helical" evidence="9">
    <location>
        <begin position="457"/>
        <end position="475"/>
    </location>
</feature>
<dbReference type="InterPro" id="IPR038731">
    <property type="entry name" value="RgtA/B/C-like"/>
</dbReference>
<keyword evidence="13" id="KW-1185">Reference proteome</keyword>
<evidence type="ECO:0000256" key="2">
    <source>
        <dbReference type="ARBA" id="ARBA00022475"/>
    </source>
</evidence>
<dbReference type="GO" id="GO:0016763">
    <property type="term" value="F:pentosyltransferase activity"/>
    <property type="evidence" value="ECO:0007669"/>
    <property type="project" value="TreeGrafter"/>
</dbReference>
<feature type="transmembrane region" description="Helical" evidence="9">
    <location>
        <begin position="481"/>
        <end position="503"/>
    </location>
</feature>
<keyword evidence="3" id="KW-0328">Glycosyltransferase</keyword>
<sequence length="691" mass="76833">MKAKWNGRVDIWLVAILLLSVFLNFYNIGNAGSNVYYTAAAKSMTANWKAFFFASLDPEGFITVDKPPVALWFQALSVAILGVSDWSVLLPEAIAGVLSTWIIYFIVKPIFGRGAALWSSLIFACTPIFVAVTRTNNIDSILIFTLLAATWALMKSIHKQKISWLLVSFALVGVGFNMKMLQAYMVLPAFYLFYFLASKANWKKRIKHLSVATAILVAISVSYAAIADSISKDKRPYIGSSQTNSVFELAFGYNGVGRLTGEAGPGGNRQFNRNVPNTNSQTNAQNEKQGNRPSGIPPQGVPNMNSSSTQGGKDSSDVSPRGMPNMNPEQMRKKFGPNGGQDPGRMGGIGGETGDPGLLRLFNKQMAGQISWLLPFVLFSMIGLIVSIRKQRAFTLPHQFTVFWLAWLIPMMVFFSIAGFFHRYYLSMMAPAIAVLVAIGSVILWEFYKEKKDWSQWLLPFAFLATFIFEAYVLFQHRSSVNIVWILCITLLGFAIFAFMVAFRHKEKASYYTKIAGMIGFLIMPFYWSTTPVLYGGNSVIPYAGPDLKPSGQHGDRMMGRGMEGEADSSLIEYLEKNYSGEKYLAATFRANTAAQIMLKTDKAVMAMGGFLGSDPVLTPEKLEQMVKKGEVKYFLISGFGGGGETNNELVQWIQQNCKEVPQEEWQNSQSSDEQQPFGMDRAEKLYKYEG</sequence>
<keyword evidence="6 9" id="KW-1133">Transmembrane helix</keyword>
<feature type="transmembrane region" description="Helical" evidence="9">
    <location>
        <begin position="114"/>
        <end position="132"/>
    </location>
</feature>
<dbReference type="Pfam" id="PF13231">
    <property type="entry name" value="PMT_2"/>
    <property type="match status" value="1"/>
</dbReference>
<name>A0A7W0C0D4_9BACL</name>
<feature type="compositionally biased region" description="Gly residues" evidence="8">
    <location>
        <begin position="337"/>
        <end position="350"/>
    </location>
</feature>
<evidence type="ECO:0000256" key="9">
    <source>
        <dbReference type="SAM" id="Phobius"/>
    </source>
</evidence>
<keyword evidence="5 9" id="KW-0812">Transmembrane</keyword>
<proteinExistence type="predicted"/>
<feature type="transmembrane region" description="Helical" evidence="9">
    <location>
        <begin position="424"/>
        <end position="445"/>
    </location>
</feature>
<reference evidence="12 13" key="1">
    <citation type="submission" date="2020-07" db="EMBL/GenBank/DDBJ databases">
        <title>Genomic Encyclopedia of Type Strains, Phase IV (KMG-IV): sequencing the most valuable type-strain genomes for metagenomic binning, comparative biology and taxonomic classification.</title>
        <authorList>
            <person name="Goeker M."/>
        </authorList>
    </citation>
    <scope>NUCLEOTIDE SEQUENCE [LARGE SCALE GENOMIC DNA]</scope>
    <source>
        <strain evidence="12 13">DSM 15730</strain>
    </source>
</reference>
<feature type="transmembrane region" description="Helical" evidence="9">
    <location>
        <begin position="12"/>
        <end position="29"/>
    </location>
</feature>
<feature type="domain" description="Putative mannosyltransferase YkcA/B-like C-terminal" evidence="11">
    <location>
        <begin position="571"/>
        <end position="657"/>
    </location>
</feature>
<dbReference type="Proteomes" id="UP000523087">
    <property type="component" value="Unassembled WGS sequence"/>
</dbReference>
<feature type="transmembrane region" description="Helical" evidence="9">
    <location>
        <begin position="161"/>
        <end position="178"/>
    </location>
</feature>
<evidence type="ECO:0000256" key="7">
    <source>
        <dbReference type="ARBA" id="ARBA00023136"/>
    </source>
</evidence>
<keyword evidence="2" id="KW-1003">Cell membrane</keyword>
<evidence type="ECO:0000256" key="1">
    <source>
        <dbReference type="ARBA" id="ARBA00004651"/>
    </source>
</evidence>
<dbReference type="PANTHER" id="PTHR33908">
    <property type="entry name" value="MANNOSYLTRANSFERASE YKCB-RELATED"/>
    <property type="match status" value="1"/>
</dbReference>
<dbReference type="RefSeq" id="WP_181555997.1">
    <property type="nucleotide sequence ID" value="NZ_JACDUT010000005.1"/>
</dbReference>
<comment type="subcellular location">
    <subcellularLocation>
        <location evidence="1">Cell membrane</location>
        <topology evidence="1">Multi-pass membrane protein</topology>
    </subcellularLocation>
</comment>
<feature type="compositionally biased region" description="Polar residues" evidence="8">
    <location>
        <begin position="269"/>
        <end position="292"/>
    </location>
</feature>
<feature type="region of interest" description="Disordered" evidence="8">
    <location>
        <begin position="262"/>
        <end position="350"/>
    </location>
</feature>
<evidence type="ECO:0000313" key="12">
    <source>
        <dbReference type="EMBL" id="MBA2875154.1"/>
    </source>
</evidence>
<organism evidence="12 13">
    <name type="scientific">Thermaerobacillus caldiproteolyticus</name>
    <dbReference type="NCBI Taxonomy" id="247480"/>
    <lineage>
        <taxon>Bacteria</taxon>
        <taxon>Bacillati</taxon>
        <taxon>Bacillota</taxon>
        <taxon>Bacilli</taxon>
        <taxon>Bacillales</taxon>
        <taxon>Anoxybacillaceae</taxon>
        <taxon>Thermaerobacillus</taxon>
    </lineage>
</organism>
<feature type="domain" description="Glycosyltransferase RgtA/B/C/D-like" evidence="10">
    <location>
        <begin position="65"/>
        <end position="220"/>
    </location>
</feature>
<evidence type="ECO:0000256" key="8">
    <source>
        <dbReference type="SAM" id="MobiDB-lite"/>
    </source>
</evidence>
<feature type="transmembrane region" description="Helical" evidence="9">
    <location>
        <begin position="209"/>
        <end position="226"/>
    </location>
</feature>
<feature type="compositionally biased region" description="Polar residues" evidence="8">
    <location>
        <begin position="302"/>
        <end position="313"/>
    </location>
</feature>
<protein>
    <submittedName>
        <fullName evidence="12">4-amino-4-deoxy-L-arabinose transferase-like glycosyltransferase</fullName>
    </submittedName>
</protein>
<evidence type="ECO:0000313" key="13">
    <source>
        <dbReference type="Proteomes" id="UP000523087"/>
    </source>
</evidence>
<dbReference type="InterPro" id="IPR050297">
    <property type="entry name" value="LipidA_mod_glycosyltrf_83"/>
</dbReference>
<feature type="transmembrane region" description="Helical" evidence="9">
    <location>
        <begin position="86"/>
        <end position="107"/>
    </location>
</feature>
<dbReference type="GO" id="GO:0010041">
    <property type="term" value="P:response to iron(III) ion"/>
    <property type="evidence" value="ECO:0007669"/>
    <property type="project" value="TreeGrafter"/>
</dbReference>
<dbReference type="Pfam" id="PF24878">
    <property type="entry name" value="YkcB_C"/>
    <property type="match status" value="1"/>
</dbReference>
<evidence type="ECO:0000256" key="6">
    <source>
        <dbReference type="ARBA" id="ARBA00022989"/>
    </source>
</evidence>
<dbReference type="InterPro" id="IPR056785">
    <property type="entry name" value="YkcA/B-like_C"/>
</dbReference>
<dbReference type="EMBL" id="JACDUT010000005">
    <property type="protein sequence ID" value="MBA2875154.1"/>
    <property type="molecule type" value="Genomic_DNA"/>
</dbReference>